<evidence type="ECO:0000313" key="2">
    <source>
        <dbReference type="EMBL" id="VDL89218.1"/>
    </source>
</evidence>
<reference evidence="4" key="1">
    <citation type="submission" date="2016-06" db="UniProtKB">
        <authorList>
            <consortium name="WormBaseParasite"/>
        </authorList>
    </citation>
    <scope>IDENTIFICATION</scope>
</reference>
<feature type="region of interest" description="Disordered" evidence="1">
    <location>
        <begin position="25"/>
        <end position="53"/>
    </location>
</feature>
<dbReference type="OrthoDB" id="6244967at2759"/>
<organism evidence="4">
    <name type="scientific">Schistocephalus solidus</name>
    <name type="common">Tapeworm</name>
    <dbReference type="NCBI Taxonomy" id="70667"/>
    <lineage>
        <taxon>Eukaryota</taxon>
        <taxon>Metazoa</taxon>
        <taxon>Spiralia</taxon>
        <taxon>Lophotrochozoa</taxon>
        <taxon>Platyhelminthes</taxon>
        <taxon>Cestoda</taxon>
        <taxon>Eucestoda</taxon>
        <taxon>Diphyllobothriidea</taxon>
        <taxon>Diphyllobothriidae</taxon>
        <taxon>Schistocephalus</taxon>
    </lineage>
</organism>
<gene>
    <name evidence="2" type="ORF">SSLN_LOCUS2833</name>
</gene>
<accession>A0A183SF35</accession>
<dbReference type="WBParaSite" id="SSLN_0000292001-mRNA-1">
    <property type="protein sequence ID" value="SSLN_0000292001-mRNA-1"/>
    <property type="gene ID" value="SSLN_0000292001"/>
</dbReference>
<sequence>DREERALGNDPEKEFRDRDNFRVYERSENPPVPGCNISLNDKFQDVGSDDEGELDSYGMDPVAPANVFSDGCARPDAPSAADNRGHDIGQTARSGPRKAKPRLTLAILKPWLQRHLVPTGTRLAMDSFYLLIPPPNHVFRFSDLDAANLTVMPPYVPEVQTHDLSVVACRQNTFDLAVIWTSFTTPSTVGKDPTRGAYSGDYYYRRSETQEGFYPSVRGTITLSRINSSIDLDRVIV</sequence>
<keyword evidence="3" id="KW-1185">Reference proteome</keyword>
<name>A0A183SF35_SCHSO</name>
<dbReference type="AlphaFoldDB" id="A0A183SF35"/>
<feature type="region of interest" description="Disordered" evidence="1">
    <location>
        <begin position="70"/>
        <end position="99"/>
    </location>
</feature>
<dbReference type="STRING" id="70667.A0A183SF35"/>
<proteinExistence type="predicted"/>
<protein>
    <submittedName>
        <fullName evidence="4">Bravo_FIGEY domain-containing protein</fullName>
    </submittedName>
</protein>
<dbReference type="EMBL" id="UYSU01032351">
    <property type="protein sequence ID" value="VDL89218.1"/>
    <property type="molecule type" value="Genomic_DNA"/>
</dbReference>
<evidence type="ECO:0000313" key="4">
    <source>
        <dbReference type="WBParaSite" id="SSLN_0000292001-mRNA-1"/>
    </source>
</evidence>
<reference evidence="2 3" key="2">
    <citation type="submission" date="2018-11" db="EMBL/GenBank/DDBJ databases">
        <authorList>
            <consortium name="Pathogen Informatics"/>
        </authorList>
    </citation>
    <scope>NUCLEOTIDE SEQUENCE [LARGE SCALE GENOMIC DNA]</scope>
    <source>
        <strain evidence="2 3">NST_G2</strain>
    </source>
</reference>
<evidence type="ECO:0000256" key="1">
    <source>
        <dbReference type="SAM" id="MobiDB-lite"/>
    </source>
</evidence>
<dbReference type="Proteomes" id="UP000275846">
    <property type="component" value="Unassembled WGS sequence"/>
</dbReference>
<evidence type="ECO:0000313" key="3">
    <source>
        <dbReference type="Proteomes" id="UP000275846"/>
    </source>
</evidence>